<organism evidence="3 5">
    <name type="scientific">Rhizobium anhuiense</name>
    <dbReference type="NCBI Taxonomy" id="1184720"/>
    <lineage>
        <taxon>Bacteria</taxon>
        <taxon>Pseudomonadati</taxon>
        <taxon>Pseudomonadota</taxon>
        <taxon>Alphaproteobacteria</taxon>
        <taxon>Hyphomicrobiales</taxon>
        <taxon>Rhizobiaceae</taxon>
        <taxon>Rhizobium/Agrobacterium group</taxon>
        <taxon>Rhizobium</taxon>
    </lineage>
</organism>
<dbReference type="CDD" id="cd05006">
    <property type="entry name" value="SIS_GmhA"/>
    <property type="match status" value="1"/>
</dbReference>
<dbReference type="Proteomes" id="UP000273611">
    <property type="component" value="Unassembled WGS sequence"/>
</dbReference>
<dbReference type="PANTHER" id="PTHR30390:SF8">
    <property type="entry name" value="SUGAR ISOMERASE (SIS)"/>
    <property type="match status" value="1"/>
</dbReference>
<feature type="domain" description="SIS" evidence="1">
    <location>
        <begin position="19"/>
        <end position="179"/>
    </location>
</feature>
<dbReference type="InterPro" id="IPR035461">
    <property type="entry name" value="GmhA/DiaA"/>
</dbReference>
<proteinExistence type="predicted"/>
<dbReference type="EMBL" id="RIBW01000001">
    <property type="protein sequence ID" value="RUM05070.1"/>
    <property type="molecule type" value="Genomic_DNA"/>
</dbReference>
<dbReference type="SUPFAM" id="SSF53697">
    <property type="entry name" value="SIS domain"/>
    <property type="match status" value="1"/>
</dbReference>
<evidence type="ECO:0000313" key="2">
    <source>
        <dbReference type="EMBL" id="PDS53272.1"/>
    </source>
</evidence>
<dbReference type="InterPro" id="IPR001347">
    <property type="entry name" value="SIS_dom"/>
</dbReference>
<evidence type="ECO:0000259" key="1">
    <source>
        <dbReference type="PROSITE" id="PS51464"/>
    </source>
</evidence>
<keyword evidence="2" id="KW-0413">Isomerase</keyword>
<reference evidence="2 4" key="2">
    <citation type="submission" date="2017-09" db="EMBL/GenBank/DDBJ databases">
        <title>Comparative genomics of rhizobia isolated from Phaseolus vulgaris in China.</title>
        <authorList>
            <person name="Tong W."/>
        </authorList>
    </citation>
    <scope>NUCLEOTIDE SEQUENCE [LARGE SCALE GENOMIC DNA]</scope>
    <source>
        <strain evidence="2 4">Y27</strain>
    </source>
</reference>
<dbReference type="EMBL" id="NWSL01000002">
    <property type="protein sequence ID" value="PDS53272.1"/>
    <property type="molecule type" value="Genomic_DNA"/>
</dbReference>
<dbReference type="Gene3D" id="3.40.50.10490">
    <property type="entry name" value="Glucose-6-phosphate isomerase like protein, domain 1"/>
    <property type="match status" value="1"/>
</dbReference>
<keyword evidence="4" id="KW-1185">Reference proteome</keyword>
<evidence type="ECO:0000313" key="4">
    <source>
        <dbReference type="Proteomes" id="UP000219972"/>
    </source>
</evidence>
<reference evidence="3 5" key="1">
    <citation type="journal article" date="2015" name="Int. J. Syst. Evol. Microbiol.">
        <title>Rhizobium anhuiense sp. nov., isolated from effective nodules of Vicia faba and Pisum sativum.</title>
        <authorList>
            <person name="Zhang Y.J."/>
            <person name="Zheng W.T."/>
            <person name="Everall I."/>
            <person name="Young J.P."/>
            <person name="Zhang X.X."/>
            <person name="Tian C.F."/>
            <person name="Sui X.H."/>
            <person name="Wang E.T."/>
            <person name="Chen W.X."/>
        </authorList>
    </citation>
    <scope>NUCLEOTIDE SEQUENCE [LARGE SCALE GENOMIC DNA]</scope>
    <source>
        <strain evidence="3 5">CCBAU 23252</strain>
    </source>
</reference>
<accession>A0A432NZJ3</accession>
<gene>
    <name evidence="2" type="ORF">CO662_06885</name>
    <name evidence="3" type="ORF">EEQ99_00095</name>
</gene>
<dbReference type="GO" id="GO:0097367">
    <property type="term" value="F:carbohydrate derivative binding"/>
    <property type="evidence" value="ECO:0007669"/>
    <property type="project" value="InterPro"/>
</dbReference>
<dbReference type="PANTHER" id="PTHR30390">
    <property type="entry name" value="SEDOHEPTULOSE 7-PHOSPHATE ISOMERASE / DNAA INITIATOR-ASSOCIATING FACTOR FOR REPLICATION INITIATION"/>
    <property type="match status" value="1"/>
</dbReference>
<dbReference type="Proteomes" id="UP000219972">
    <property type="component" value="Unassembled WGS sequence"/>
</dbReference>
<dbReference type="PROSITE" id="PS51464">
    <property type="entry name" value="SIS"/>
    <property type="match status" value="1"/>
</dbReference>
<evidence type="ECO:0000313" key="3">
    <source>
        <dbReference type="EMBL" id="RUM05070.1"/>
    </source>
</evidence>
<dbReference type="AlphaFoldDB" id="A0A432NZJ3"/>
<sequence length="184" mass="19646">MTDFNSALASVHLNSIASFVDLIDDAWQRDKQIIVCGNGGSALTALHYVTDWNKSLPLATGRRFRGRSVLDNIGLLTAHANDQSYPESFAEQIRNVVDPGDVVLLISGSGNSANVVQGAKVAKSLGATVASIVGFDGGALVSLSDRILHVSRSDMQICEDIHMMVGHMILRTLIKRHTPPIAAA</sequence>
<protein>
    <submittedName>
        <fullName evidence="2">Phosphoheptose isomerase</fullName>
    </submittedName>
    <submittedName>
        <fullName evidence="3">SIS domain-containing protein</fullName>
    </submittedName>
</protein>
<reference evidence="3" key="3">
    <citation type="submission" date="2018-11" db="EMBL/GenBank/DDBJ databases">
        <authorList>
            <person name="Huo Y."/>
        </authorList>
    </citation>
    <scope>NUCLEOTIDE SEQUENCE</scope>
    <source>
        <strain evidence="3">CCBAU 23252</strain>
    </source>
</reference>
<dbReference type="Pfam" id="PF13580">
    <property type="entry name" value="SIS_2"/>
    <property type="match status" value="1"/>
</dbReference>
<name>A0A432NZJ3_9HYPH</name>
<dbReference type="InterPro" id="IPR046348">
    <property type="entry name" value="SIS_dom_sf"/>
</dbReference>
<comment type="caution">
    <text evidence="3">The sequence shown here is derived from an EMBL/GenBank/DDBJ whole genome shotgun (WGS) entry which is preliminary data.</text>
</comment>
<dbReference type="GO" id="GO:0016853">
    <property type="term" value="F:isomerase activity"/>
    <property type="evidence" value="ECO:0007669"/>
    <property type="project" value="UniProtKB-KW"/>
</dbReference>
<dbReference type="GO" id="GO:1901135">
    <property type="term" value="P:carbohydrate derivative metabolic process"/>
    <property type="evidence" value="ECO:0007669"/>
    <property type="project" value="InterPro"/>
</dbReference>
<evidence type="ECO:0000313" key="5">
    <source>
        <dbReference type="Proteomes" id="UP000273611"/>
    </source>
</evidence>
<dbReference type="InterPro" id="IPR050099">
    <property type="entry name" value="SIS_GmhA/DiaA_subfam"/>
</dbReference>